<evidence type="ECO:0000256" key="3">
    <source>
        <dbReference type="SAM" id="MobiDB-lite"/>
    </source>
</evidence>
<feature type="compositionally biased region" description="Low complexity" evidence="3">
    <location>
        <begin position="73"/>
        <end position="89"/>
    </location>
</feature>
<proteinExistence type="predicted"/>
<evidence type="ECO:0000313" key="5">
    <source>
        <dbReference type="EMBL" id="TVY33267.1"/>
    </source>
</evidence>
<organism evidence="5 6">
    <name type="scientific">Lachnellula subtilissima</name>
    <dbReference type="NCBI Taxonomy" id="602034"/>
    <lineage>
        <taxon>Eukaryota</taxon>
        <taxon>Fungi</taxon>
        <taxon>Dikarya</taxon>
        <taxon>Ascomycota</taxon>
        <taxon>Pezizomycotina</taxon>
        <taxon>Leotiomycetes</taxon>
        <taxon>Helotiales</taxon>
        <taxon>Lachnaceae</taxon>
        <taxon>Lachnellula</taxon>
    </lineage>
</organism>
<comment type="caution">
    <text evidence="5">The sequence shown here is derived from an EMBL/GenBank/DDBJ whole genome shotgun (WGS) entry which is preliminary data.</text>
</comment>
<evidence type="ECO:0000256" key="1">
    <source>
        <dbReference type="ARBA" id="ARBA00023054"/>
    </source>
</evidence>
<dbReference type="AlphaFoldDB" id="A0A8H8RFF0"/>
<dbReference type="OrthoDB" id="5560525at2759"/>
<dbReference type="GO" id="GO:0070319">
    <property type="term" value="C:Golgi to plasma membrane transport vesicle"/>
    <property type="evidence" value="ECO:0007669"/>
    <property type="project" value="TreeGrafter"/>
</dbReference>
<dbReference type="InterPro" id="IPR040351">
    <property type="entry name" value="RAB3IL/RAB3IP/Sec2"/>
</dbReference>
<feature type="domain" description="GDP/GTP exchange factor Sec2 N-terminal" evidence="4">
    <location>
        <begin position="140"/>
        <end position="213"/>
    </location>
</feature>
<name>A0A8H8RFF0_9HELO</name>
<dbReference type="GO" id="GO:0051286">
    <property type="term" value="C:cell tip"/>
    <property type="evidence" value="ECO:0007669"/>
    <property type="project" value="TreeGrafter"/>
</dbReference>
<evidence type="ECO:0000313" key="6">
    <source>
        <dbReference type="Proteomes" id="UP000462212"/>
    </source>
</evidence>
<feature type="coiled-coil region" evidence="2">
    <location>
        <begin position="145"/>
        <end position="229"/>
    </location>
</feature>
<dbReference type="PANTHER" id="PTHR14430:SF4">
    <property type="entry name" value="GDP_GTP EXCHANGE FACTOR SEC2 N-TERMINAL DOMAIN-CONTAINING PROTEIN"/>
    <property type="match status" value="1"/>
</dbReference>
<protein>
    <recommendedName>
        <fullName evidence="4">GDP/GTP exchange factor Sec2 N-terminal domain-containing protein</fullName>
    </recommendedName>
</protein>
<feature type="region of interest" description="Disordered" evidence="3">
    <location>
        <begin position="120"/>
        <end position="139"/>
    </location>
</feature>
<accession>A0A8H8RFF0</accession>
<evidence type="ECO:0000256" key="2">
    <source>
        <dbReference type="SAM" id="Coils"/>
    </source>
</evidence>
<keyword evidence="6" id="KW-1185">Reference proteome</keyword>
<dbReference type="PANTHER" id="PTHR14430">
    <property type="entry name" value="RABIN3-RELATED"/>
    <property type="match status" value="1"/>
</dbReference>
<dbReference type="EMBL" id="QGMJ01000832">
    <property type="protein sequence ID" value="TVY33267.1"/>
    <property type="molecule type" value="Genomic_DNA"/>
</dbReference>
<dbReference type="GO" id="GO:0005085">
    <property type="term" value="F:guanyl-nucleotide exchange factor activity"/>
    <property type="evidence" value="ECO:0007669"/>
    <property type="project" value="InterPro"/>
</dbReference>
<feature type="region of interest" description="Disordered" evidence="3">
    <location>
        <begin position="73"/>
        <end position="103"/>
    </location>
</feature>
<dbReference type="GO" id="GO:0006887">
    <property type="term" value="P:exocytosis"/>
    <property type="evidence" value="ECO:0007669"/>
    <property type="project" value="TreeGrafter"/>
</dbReference>
<dbReference type="SUPFAM" id="SSF144284">
    <property type="entry name" value="Sec2 N-terminal region"/>
    <property type="match status" value="1"/>
</dbReference>
<evidence type="ECO:0000259" key="4">
    <source>
        <dbReference type="Pfam" id="PF06428"/>
    </source>
</evidence>
<sequence>MSTTTISLTMTSTSCQCPQCGFNLENHSAIALDAQNQIDELQAQVRLLNQKATAAVDKWADYEDEIQALRAQAQQQTQAQLQPQPSSPQREQRSDSPSRFSGYLPVQNRLSSFLTSRKSTPNLAQAQAQAQPPPSPSAVELTAALTREQALRQAAEGKLDEASGELEELSAQLFQQANEMVATERKARAKLEERVEVLERRDGEKRKRLERLEGAVQRIERQQQQQQRKCESRSRFRVRERGGRLVVRGIRRYVRLRTGWRFRKRKTYSHSQTRNTDMGETSNYYPSRFRHPHIPPPDLLDHLPSLPLKTPDFELWINELWHDFLIEPTPYLVASAITYLGFILLVGQYWEVMWKVEWFLVKLFVPWDDESGF</sequence>
<dbReference type="Proteomes" id="UP000462212">
    <property type="component" value="Unassembled WGS sequence"/>
</dbReference>
<keyword evidence="1 2" id="KW-0175">Coiled coil</keyword>
<dbReference type="InterPro" id="IPR009449">
    <property type="entry name" value="Sec2_N"/>
</dbReference>
<gene>
    <name evidence="5" type="ORF">LSUB1_G006271</name>
</gene>
<reference evidence="5 6" key="1">
    <citation type="submission" date="2018-05" db="EMBL/GenBank/DDBJ databases">
        <title>Genome sequencing and assembly of the regulated plant pathogen Lachnellula willkommii and related sister species for the development of diagnostic species identification markers.</title>
        <authorList>
            <person name="Giroux E."/>
            <person name="Bilodeau G."/>
        </authorList>
    </citation>
    <scope>NUCLEOTIDE SEQUENCE [LARGE SCALE GENOMIC DNA]</scope>
    <source>
        <strain evidence="5 6">CBS 197.66</strain>
    </source>
</reference>
<dbReference type="Gene3D" id="6.10.140.910">
    <property type="match status" value="1"/>
</dbReference>
<dbReference type="Pfam" id="PF06428">
    <property type="entry name" value="Sec2p"/>
    <property type="match status" value="1"/>
</dbReference>